<sequence length="124" mass="13908">MAKGGFLSALLAERNSSSTTGFAWRSLYYIYIGIPLLALYYVVFHVILSILVVPVMTLLGFGVSSDYQQRVQSALERSDFQELARMVMAESWVLGFAKLGLVVVMYHFGALDLLLQPVYYITKV</sequence>
<reference evidence="2" key="1">
    <citation type="journal article" date="2020" name="Nature">
        <title>Giant virus diversity and host interactions through global metagenomics.</title>
        <authorList>
            <person name="Schulz F."/>
            <person name="Roux S."/>
            <person name="Paez-Espino D."/>
            <person name="Jungbluth S."/>
            <person name="Walsh D.A."/>
            <person name="Denef V.J."/>
            <person name="McMahon K.D."/>
            <person name="Konstantinidis K.T."/>
            <person name="Eloe-Fadrosh E.A."/>
            <person name="Kyrpides N.C."/>
            <person name="Woyke T."/>
        </authorList>
    </citation>
    <scope>NUCLEOTIDE SEQUENCE</scope>
    <source>
        <strain evidence="2">GVMAG-M-3300009185-7</strain>
    </source>
</reference>
<organism evidence="2">
    <name type="scientific">viral metagenome</name>
    <dbReference type="NCBI Taxonomy" id="1070528"/>
    <lineage>
        <taxon>unclassified sequences</taxon>
        <taxon>metagenomes</taxon>
        <taxon>organismal metagenomes</taxon>
    </lineage>
</organism>
<name>A0A6C0B1Z2_9ZZZZ</name>
<evidence type="ECO:0000313" key="2">
    <source>
        <dbReference type="EMBL" id="QHS86050.1"/>
    </source>
</evidence>
<accession>A0A6C0B1Z2</accession>
<proteinExistence type="predicted"/>
<protein>
    <submittedName>
        <fullName evidence="2">Uncharacterized protein</fullName>
    </submittedName>
</protein>
<keyword evidence="1" id="KW-1133">Transmembrane helix</keyword>
<dbReference type="EMBL" id="MN739050">
    <property type="protein sequence ID" value="QHS86050.1"/>
    <property type="molecule type" value="Genomic_DNA"/>
</dbReference>
<keyword evidence="1" id="KW-0472">Membrane</keyword>
<feature type="transmembrane region" description="Helical" evidence="1">
    <location>
        <begin position="39"/>
        <end position="63"/>
    </location>
</feature>
<feature type="transmembrane region" description="Helical" evidence="1">
    <location>
        <begin position="83"/>
        <end position="108"/>
    </location>
</feature>
<evidence type="ECO:0000256" key="1">
    <source>
        <dbReference type="SAM" id="Phobius"/>
    </source>
</evidence>
<keyword evidence="1" id="KW-0812">Transmembrane</keyword>
<dbReference type="AlphaFoldDB" id="A0A6C0B1Z2"/>